<sequence>MSEAGEGEAIRLDRWLHHARLFKTRTLAAEAIGGGGIRVNGQPCRKPAQLVRPGDTVTVSAHGRVRVLRVLRPGERRGPAAEAATLYEEIEA</sequence>
<keyword evidence="1" id="KW-0694">RNA-binding</keyword>
<accession>A0A368YX53</accession>
<evidence type="ECO:0000259" key="2">
    <source>
        <dbReference type="SMART" id="SM00363"/>
    </source>
</evidence>
<evidence type="ECO:0000313" key="4">
    <source>
        <dbReference type="Proteomes" id="UP000253345"/>
    </source>
</evidence>
<protein>
    <submittedName>
        <fullName evidence="3">Heat shock protein Hsp15</fullName>
    </submittedName>
</protein>
<reference evidence="3 4" key="1">
    <citation type="submission" date="2018-07" db="EMBL/GenBank/DDBJ databases">
        <title>Genomic Encyclopedia of Type Strains, Phase III (KMG-III): the genomes of soil and plant-associated and newly described type strains.</title>
        <authorList>
            <person name="Whitman W."/>
        </authorList>
    </citation>
    <scope>NUCLEOTIDE SEQUENCE [LARGE SCALE GENOMIC DNA]</scope>
    <source>
        <strain evidence="3 4">CECT 8525</strain>
    </source>
</reference>
<dbReference type="Proteomes" id="UP000253345">
    <property type="component" value="Unassembled WGS sequence"/>
</dbReference>
<dbReference type="OrthoDB" id="9797176at2"/>
<dbReference type="PROSITE" id="PS50889">
    <property type="entry name" value="S4"/>
    <property type="match status" value="1"/>
</dbReference>
<evidence type="ECO:0000313" key="3">
    <source>
        <dbReference type="EMBL" id="RCW84792.1"/>
    </source>
</evidence>
<keyword evidence="4" id="KW-1185">Reference proteome</keyword>
<dbReference type="GO" id="GO:0003723">
    <property type="term" value="F:RNA binding"/>
    <property type="evidence" value="ECO:0007669"/>
    <property type="project" value="UniProtKB-KW"/>
</dbReference>
<feature type="domain" description="RNA-binding S4" evidence="2">
    <location>
        <begin position="10"/>
        <end position="73"/>
    </location>
</feature>
<keyword evidence="3" id="KW-0346">Stress response</keyword>
<proteinExistence type="predicted"/>
<gene>
    <name evidence="3" type="ORF">DFP89_10796</name>
</gene>
<dbReference type="SMART" id="SM00363">
    <property type="entry name" value="S4"/>
    <property type="match status" value="1"/>
</dbReference>
<dbReference type="Gene3D" id="3.10.290.10">
    <property type="entry name" value="RNA-binding S4 domain"/>
    <property type="match status" value="1"/>
</dbReference>
<dbReference type="InterPro" id="IPR036986">
    <property type="entry name" value="S4_RNA-bd_sf"/>
</dbReference>
<dbReference type="AlphaFoldDB" id="A0A368YX53"/>
<evidence type="ECO:0000256" key="1">
    <source>
        <dbReference type="PROSITE-ProRule" id="PRU00182"/>
    </source>
</evidence>
<name>A0A368YX53_9RHOB</name>
<dbReference type="InterPro" id="IPR002942">
    <property type="entry name" value="S4_RNA-bd"/>
</dbReference>
<dbReference type="EMBL" id="QPJL01000007">
    <property type="protein sequence ID" value="RCW84792.1"/>
    <property type="molecule type" value="Genomic_DNA"/>
</dbReference>
<dbReference type="CDD" id="cd00165">
    <property type="entry name" value="S4"/>
    <property type="match status" value="1"/>
</dbReference>
<comment type="caution">
    <text evidence="3">The sequence shown here is derived from an EMBL/GenBank/DDBJ whole genome shotgun (WGS) entry which is preliminary data.</text>
</comment>
<dbReference type="SUPFAM" id="SSF55174">
    <property type="entry name" value="Alpha-L RNA-binding motif"/>
    <property type="match status" value="1"/>
</dbReference>
<dbReference type="Pfam" id="PF01479">
    <property type="entry name" value="S4"/>
    <property type="match status" value="1"/>
</dbReference>
<dbReference type="RefSeq" id="WP_114348963.1">
    <property type="nucleotide sequence ID" value="NZ_QPJL01000007.1"/>
</dbReference>
<organism evidence="3 4">
    <name type="scientific">Paracoccus lutimaris</name>
    <dbReference type="NCBI Taxonomy" id="1490030"/>
    <lineage>
        <taxon>Bacteria</taxon>
        <taxon>Pseudomonadati</taxon>
        <taxon>Pseudomonadota</taxon>
        <taxon>Alphaproteobacteria</taxon>
        <taxon>Rhodobacterales</taxon>
        <taxon>Paracoccaceae</taxon>
        <taxon>Paracoccus</taxon>
    </lineage>
</organism>